<dbReference type="PATRIC" id="fig|1280951.3.peg.525"/>
<reference evidence="3 4" key="1">
    <citation type="submission" date="2013-04" db="EMBL/GenBank/DDBJ databases">
        <title>Hyphomonas hirschiana VP5 Genome Sequencing.</title>
        <authorList>
            <person name="Lai Q."/>
            <person name="Shao Z."/>
        </authorList>
    </citation>
    <scope>NUCLEOTIDE SEQUENCE [LARGE SCALE GENOMIC DNA]</scope>
    <source>
        <strain evidence="3 4">VP5</strain>
    </source>
</reference>
<dbReference type="InterPro" id="IPR002925">
    <property type="entry name" value="Dienelactn_hydro"/>
</dbReference>
<dbReference type="RefSeq" id="WP_011645557.1">
    <property type="nucleotide sequence ID" value="NZ_ARYI01000001.1"/>
</dbReference>
<organism evidence="3 4">
    <name type="scientific">Hyphomonas hirschiana VP5</name>
    <dbReference type="NCBI Taxonomy" id="1280951"/>
    <lineage>
        <taxon>Bacteria</taxon>
        <taxon>Pseudomonadati</taxon>
        <taxon>Pseudomonadota</taxon>
        <taxon>Alphaproteobacteria</taxon>
        <taxon>Hyphomonadales</taxon>
        <taxon>Hyphomonadaceae</taxon>
        <taxon>Hyphomonas</taxon>
    </lineage>
</organism>
<dbReference type="InterPro" id="IPR051049">
    <property type="entry name" value="Dienelactone_hydrolase-like"/>
</dbReference>
<dbReference type="OrthoDB" id="9771666at2"/>
<dbReference type="Pfam" id="PF23678">
    <property type="entry name" value="YqhI"/>
    <property type="match status" value="1"/>
</dbReference>
<feature type="domain" description="Dienelactone hydrolase" evidence="1">
    <location>
        <begin position="85"/>
        <end position="294"/>
    </location>
</feature>
<dbReference type="Proteomes" id="UP000025061">
    <property type="component" value="Unassembled WGS sequence"/>
</dbReference>
<gene>
    <name evidence="3" type="ORF">HHI_02590</name>
</gene>
<keyword evidence="3" id="KW-0378">Hydrolase</keyword>
<keyword evidence="4" id="KW-1185">Reference proteome</keyword>
<evidence type="ECO:0000259" key="2">
    <source>
        <dbReference type="Pfam" id="PF23678"/>
    </source>
</evidence>
<dbReference type="PANTHER" id="PTHR46623">
    <property type="entry name" value="CARBOXYMETHYLENEBUTENOLIDASE-RELATED"/>
    <property type="match status" value="1"/>
</dbReference>
<dbReference type="Gene3D" id="3.40.50.1820">
    <property type="entry name" value="alpha/beta hydrolase"/>
    <property type="match status" value="1"/>
</dbReference>
<dbReference type="AlphaFoldDB" id="A0A059G1C6"/>
<dbReference type="SUPFAM" id="SSF53474">
    <property type="entry name" value="alpha/beta-Hydrolases"/>
    <property type="match status" value="1"/>
</dbReference>
<dbReference type="PANTHER" id="PTHR46623:SF6">
    <property type="entry name" value="ALPHA_BETA-HYDROLASES SUPERFAMILY PROTEIN"/>
    <property type="match status" value="1"/>
</dbReference>
<comment type="caution">
    <text evidence="3">The sequence shown here is derived from an EMBL/GenBank/DDBJ whole genome shotgun (WGS) entry which is preliminary data.</text>
</comment>
<evidence type="ECO:0000313" key="3">
    <source>
        <dbReference type="EMBL" id="KCZ96531.1"/>
    </source>
</evidence>
<evidence type="ECO:0000313" key="4">
    <source>
        <dbReference type="Proteomes" id="UP000025061"/>
    </source>
</evidence>
<dbReference type="InterPro" id="IPR029058">
    <property type="entry name" value="AB_hydrolase_fold"/>
</dbReference>
<evidence type="ECO:0000259" key="1">
    <source>
        <dbReference type="Pfam" id="PF01738"/>
    </source>
</evidence>
<protein>
    <submittedName>
        <fullName evidence="3">Dienelactone hydrolase family protein</fullName>
    </submittedName>
</protein>
<feature type="domain" description="YqhI" evidence="2">
    <location>
        <begin position="9"/>
        <end position="37"/>
    </location>
</feature>
<sequence length="298" mass="32078">MADGAQDKIEIPQEVFRLYDAYCHGDLSRRAFFSRLSAYAGGGITVSMLAACVMPDYSQAQTVTGEADLIEEEITYASPDGAGTMGGYLVRPANATGPLPAILVIHENRGLNPYIRDVTRRAAKAGYVALGPDALYPLGGYPGNDDDGRTLQAERTREAMFADFVAGAEFLRAHEAVDGNVGVTGFCFGGAMANQLAVSLPWLKASVPYYGGWPAAEEAANLAVPLQIHLASDDPRVNEGWVPYEAALKAAGKAYELHWYDGTQHGFHNDTTPRFNPEAAALAWSRTLDFFGKHLRGS</sequence>
<dbReference type="Pfam" id="PF01738">
    <property type="entry name" value="DLH"/>
    <property type="match status" value="1"/>
</dbReference>
<name>A0A059G1C6_9PROT</name>
<proteinExistence type="predicted"/>
<dbReference type="GO" id="GO:0016787">
    <property type="term" value="F:hydrolase activity"/>
    <property type="evidence" value="ECO:0007669"/>
    <property type="project" value="UniProtKB-KW"/>
</dbReference>
<dbReference type="InterPro" id="IPR057802">
    <property type="entry name" value="YqhI_dom"/>
</dbReference>
<accession>A0A059G1C6</accession>
<dbReference type="EMBL" id="ARYI01000001">
    <property type="protein sequence ID" value="KCZ96531.1"/>
    <property type="molecule type" value="Genomic_DNA"/>
</dbReference>